<dbReference type="CDD" id="cd02644">
    <property type="entry name" value="R3H_jag"/>
    <property type="match status" value="1"/>
</dbReference>
<dbReference type="Proteomes" id="UP001625374">
    <property type="component" value="Unassembled WGS sequence"/>
</dbReference>
<dbReference type="Pfam" id="PF01424">
    <property type="entry name" value="R3H"/>
    <property type="match status" value="1"/>
</dbReference>
<sequence>MIDKYTAQASTKEAAIEKGLKALGLKREEAEIIVTEPGKKGFLGIGQKDAVVVVKRTVATNIMDEVFVTPAPRETSVKTEKESSDILSEQFIGEDKQKEAFATNEREQFKSESKATIKSGVPAYEEGTKAVDVGESDEVEAIEPVISEEEIKAKEEKDTNGIQFVADYLRDITKKMGINDVAVNVSREGKKVQYNIETEDAGLVIGRHGKVLNSLQTLAQIQLHQVAETKFFAKVDAEAYRDRRQKTVEHLAKRTADKVKRTKRPVILEPMPAHERKLIHRYLNHHQGIQTHSEGKEPHRYLVVEPTE</sequence>
<reference evidence="9 10" key="1">
    <citation type="submission" date="2024-08" db="EMBL/GenBank/DDBJ databases">
        <authorList>
            <person name="Arias E."/>
        </authorList>
    </citation>
    <scope>NUCLEOTIDE SEQUENCE [LARGE SCALE GENOMIC DNA]</scope>
    <source>
        <strain evidence="9 10">FAM 24106</strain>
    </source>
</reference>
<evidence type="ECO:0000256" key="6">
    <source>
        <dbReference type="HAMAP-Rule" id="MF_00867"/>
    </source>
</evidence>
<dbReference type="PANTHER" id="PTHR35800:SF1">
    <property type="entry name" value="RNA-BINDING PROTEIN KHPB"/>
    <property type="match status" value="1"/>
</dbReference>
<comment type="subunit">
    <text evidence="6">Forms a complex with KhpA.</text>
</comment>
<dbReference type="InterPro" id="IPR036867">
    <property type="entry name" value="R3H_dom_sf"/>
</dbReference>
<evidence type="ECO:0000313" key="10">
    <source>
        <dbReference type="Proteomes" id="UP001625374"/>
    </source>
</evidence>
<evidence type="ECO:0000256" key="1">
    <source>
        <dbReference type="ARBA" id="ARBA00022490"/>
    </source>
</evidence>
<comment type="domain">
    <text evidence="6">Has an N-terminal Jag-N domain and 2 RNA-binding domains (KH and R3H).</text>
</comment>
<name>A0ABW8UKM6_9LACT</name>
<comment type="caution">
    <text evidence="9">The sequence shown here is derived from an EMBL/GenBank/DDBJ whole genome shotgun (WGS) entry which is preliminary data.</text>
</comment>
<gene>
    <name evidence="9" type="primary">jag</name>
    <name evidence="6" type="synonym">eloR</name>
    <name evidence="6" type="synonym">khpB</name>
    <name evidence="9" type="ORF">ACEN37_09280</name>
</gene>
<evidence type="ECO:0000313" key="9">
    <source>
        <dbReference type="EMBL" id="MFL2103450.1"/>
    </source>
</evidence>
<evidence type="ECO:0000259" key="8">
    <source>
        <dbReference type="PROSITE" id="PS51061"/>
    </source>
</evidence>
<dbReference type="NCBIfam" id="NF041568">
    <property type="entry name" value="Jag_EloR"/>
    <property type="match status" value="1"/>
</dbReference>
<dbReference type="InterPro" id="IPR015946">
    <property type="entry name" value="KH_dom-like_a/b"/>
</dbReference>
<keyword evidence="5 6" id="KW-0961">Cell wall biogenesis/degradation</keyword>
<dbReference type="Pfam" id="PF14804">
    <property type="entry name" value="Jag_N"/>
    <property type="match status" value="1"/>
</dbReference>
<keyword evidence="1 6" id="KW-0963">Cytoplasm</keyword>
<dbReference type="Pfam" id="PF13083">
    <property type="entry name" value="KH_KhpA-B"/>
    <property type="match status" value="1"/>
</dbReference>
<evidence type="ECO:0000256" key="4">
    <source>
        <dbReference type="ARBA" id="ARBA00023186"/>
    </source>
</evidence>
<organism evidence="9 10">
    <name type="scientific">Marinilactibacillus psychrotolerans</name>
    <dbReference type="NCBI Taxonomy" id="191770"/>
    <lineage>
        <taxon>Bacteria</taxon>
        <taxon>Bacillati</taxon>
        <taxon>Bacillota</taxon>
        <taxon>Bacilli</taxon>
        <taxon>Lactobacillales</taxon>
        <taxon>Carnobacteriaceae</taxon>
        <taxon>Marinilactibacillus</taxon>
    </lineage>
</organism>
<dbReference type="EMBL" id="JBGQQK010000027">
    <property type="protein sequence ID" value="MFL2103450.1"/>
    <property type="molecule type" value="Genomic_DNA"/>
</dbReference>
<dbReference type="Gene3D" id="3.30.1370.50">
    <property type="entry name" value="R3H-like domain"/>
    <property type="match status" value="1"/>
</dbReference>
<dbReference type="InterPro" id="IPR004044">
    <property type="entry name" value="KH_dom_type_2"/>
</dbReference>
<dbReference type="Gene3D" id="3.30.30.80">
    <property type="entry name" value="probable RNA-binding protein from clostridium symbiosum atcc 14940"/>
    <property type="match status" value="1"/>
</dbReference>
<comment type="subcellular location">
    <subcellularLocation>
        <location evidence="6">Cytoplasm</location>
    </subcellularLocation>
</comment>
<proteinExistence type="inferred from homology"/>
<keyword evidence="10" id="KW-1185">Reference proteome</keyword>
<dbReference type="InterPro" id="IPR034079">
    <property type="entry name" value="R3H_KhpB"/>
</dbReference>
<accession>A0ABW8UKM6</accession>
<dbReference type="CDD" id="cd02414">
    <property type="entry name" value="KH-II_Jag"/>
    <property type="match status" value="1"/>
</dbReference>
<comment type="similarity">
    <text evidence="6">Belongs to the KhpB RNA-binding protein family.</text>
</comment>
<feature type="domain" description="R3H" evidence="8">
    <location>
        <begin position="242"/>
        <end position="308"/>
    </location>
</feature>
<dbReference type="InterPro" id="IPR001374">
    <property type="entry name" value="R3H_dom"/>
</dbReference>
<dbReference type="InterPro" id="IPR032782">
    <property type="entry name" value="KhpB_N"/>
</dbReference>
<dbReference type="PROSITE" id="PS51061">
    <property type="entry name" value="R3H"/>
    <property type="match status" value="1"/>
</dbReference>
<dbReference type="InterPro" id="IPR039247">
    <property type="entry name" value="KhpB"/>
</dbReference>
<dbReference type="PANTHER" id="PTHR35800">
    <property type="entry name" value="PROTEIN JAG"/>
    <property type="match status" value="1"/>
</dbReference>
<comment type="caution">
    <text evidence="6">Lacks conserved residue(s) required for the propagation of feature annotation.</text>
</comment>
<dbReference type="HAMAP" id="MF_00867">
    <property type="entry name" value="KhpB"/>
    <property type="match status" value="1"/>
</dbReference>
<protein>
    <recommendedName>
        <fullName evidence="6">RNA-binding protein KhpB</fullName>
    </recommendedName>
    <alternativeName>
        <fullName evidence="6">RNA-binding protein EloR</fullName>
    </alternativeName>
</protein>
<dbReference type="SUPFAM" id="SSF82708">
    <property type="entry name" value="R3H domain"/>
    <property type="match status" value="1"/>
</dbReference>
<keyword evidence="3 6" id="KW-0133">Cell shape</keyword>
<evidence type="ECO:0000256" key="3">
    <source>
        <dbReference type="ARBA" id="ARBA00022960"/>
    </source>
</evidence>
<keyword evidence="2 6" id="KW-0694">RNA-binding</keyword>
<keyword evidence="4 6" id="KW-0143">Chaperone</keyword>
<dbReference type="SMART" id="SM00393">
    <property type="entry name" value="R3H"/>
    <property type="match status" value="1"/>
</dbReference>
<dbReference type="Gene3D" id="3.30.300.20">
    <property type="match status" value="1"/>
</dbReference>
<dbReference type="InterPro" id="IPR038247">
    <property type="entry name" value="Jag_N_dom_sf"/>
</dbReference>
<feature type="domain" description="KH type-2" evidence="7">
    <location>
        <begin position="165"/>
        <end position="241"/>
    </location>
</feature>
<dbReference type="RefSeq" id="WP_400885419.1">
    <property type="nucleotide sequence ID" value="NZ_JBGQQG010000008.1"/>
</dbReference>
<dbReference type="InterPro" id="IPR038008">
    <property type="entry name" value="Jag_KH"/>
</dbReference>
<dbReference type="SMART" id="SM01245">
    <property type="entry name" value="Jag_N"/>
    <property type="match status" value="1"/>
</dbReference>
<comment type="function">
    <text evidence="6">A probable RNA chaperone. Forms a complex with KhpA which binds to cellular RNA and controls its expression. Plays a role in peptidoglycan (PG) homeostasis and cell length regulation.</text>
</comment>
<dbReference type="PROSITE" id="PS50823">
    <property type="entry name" value="KH_TYPE_2"/>
    <property type="match status" value="1"/>
</dbReference>
<evidence type="ECO:0000259" key="7">
    <source>
        <dbReference type="PROSITE" id="PS50823"/>
    </source>
</evidence>
<evidence type="ECO:0000256" key="5">
    <source>
        <dbReference type="ARBA" id="ARBA00023316"/>
    </source>
</evidence>
<evidence type="ECO:0000256" key="2">
    <source>
        <dbReference type="ARBA" id="ARBA00022884"/>
    </source>
</evidence>